<evidence type="ECO:0000313" key="1">
    <source>
        <dbReference type="EMBL" id="PHZ85191.1"/>
    </source>
</evidence>
<dbReference type="EMBL" id="PDEM01000016">
    <property type="protein sequence ID" value="PHZ85191.1"/>
    <property type="molecule type" value="Genomic_DNA"/>
</dbReference>
<proteinExistence type="predicted"/>
<protein>
    <submittedName>
        <fullName evidence="1">Uncharacterized protein</fullName>
    </submittedName>
</protein>
<dbReference type="AlphaFoldDB" id="A0A2G4YS77"/>
<organism evidence="1 2">
    <name type="scientific">Paremcibacter congregatus</name>
    <dbReference type="NCBI Taxonomy" id="2043170"/>
    <lineage>
        <taxon>Bacteria</taxon>
        <taxon>Pseudomonadati</taxon>
        <taxon>Pseudomonadota</taxon>
        <taxon>Alphaproteobacteria</taxon>
        <taxon>Emcibacterales</taxon>
        <taxon>Emcibacteraceae</taxon>
        <taxon>Paremcibacter</taxon>
    </lineage>
</organism>
<dbReference type="Proteomes" id="UP000229730">
    <property type="component" value="Unassembled WGS sequence"/>
</dbReference>
<evidence type="ECO:0000313" key="2">
    <source>
        <dbReference type="Proteomes" id="UP000229730"/>
    </source>
</evidence>
<comment type="caution">
    <text evidence="1">The sequence shown here is derived from an EMBL/GenBank/DDBJ whole genome shotgun (WGS) entry which is preliminary data.</text>
</comment>
<name>A0A2G4YS77_9PROT</name>
<reference evidence="1 2" key="1">
    <citation type="submission" date="2017-10" db="EMBL/GenBank/DDBJ databases">
        <title>Frigbacter circumglobatus gen. nov. sp. nov., isolated from sediment cultured in situ.</title>
        <authorList>
            <person name="Zhao Z."/>
        </authorList>
    </citation>
    <scope>NUCLEOTIDE SEQUENCE [LARGE SCALE GENOMIC DNA]</scope>
    <source>
        <strain evidence="1 2">ZYL</strain>
    </source>
</reference>
<keyword evidence="2" id="KW-1185">Reference proteome</keyword>
<sequence length="65" mass="7741">MFHECFLSPLYTYGNATQIFPYPPYDERNAIIHHFILTKLLQQTASRSIRDIEKQVAIFRLKKNL</sequence>
<dbReference type="InParanoid" id="A0A2G4YS77"/>
<accession>A0A2G4YS77</accession>
<gene>
    <name evidence="1" type="ORF">CRD36_07215</name>
</gene>